<sequence>MEGRVVTLLVITISIQNICSEYNETRTEMDSVMDNSTIIRNINQSLKILSESLTEGANSDIPKNSFSNFSQPNSTINSKNISFLETTATPIKNGTWYVFKERTPDKKVRHERKKSKKMDTTSDSSQHSKSNKRERKHRRRHRFQEKNGTICKDTETRKKKHHRIDKDVSTKGTVLNEETHKKNVSEENPRQIIKVPKKNLRKNKGRKGSDEDGPFQKPEKSETIKCMGCNPKDTAKRIESFRKQLLQKFRLDSVPLSTPPPPPILPPQYNPEFMQDDHSDDPDNSFYAKTKELIIAAIDVSRHCSHRHATGCFHLDLHGKVKGHVASAKLWVFKNRDWNDKQQSFTISELEQDTSYNYTKLRPKNIVQRIETDVKTGWLQFNITSTIRKWLDKPHINHGFSIRCKTCHTRSHRVVFGSKEGYRPLLIIHFGYENRRRERRSIDCTPGETSCCRQQFYIDFGAIEDFLQILQPKGLWANYCTGSCYDGTMAHYNHTTLMQAMRWRSTSVNDSFAETLKPCCAPISYATKSLLVIDEHGDIKYSEVPNISVHACGCI</sequence>
<evidence type="ECO:0000313" key="10">
    <source>
        <dbReference type="Proteomes" id="UP001347796"/>
    </source>
</evidence>
<dbReference type="GO" id="GO:0005125">
    <property type="term" value="F:cytokine activity"/>
    <property type="evidence" value="ECO:0007669"/>
    <property type="project" value="TreeGrafter"/>
</dbReference>
<comment type="similarity">
    <text evidence="2 6">Belongs to the TGF-beta family.</text>
</comment>
<dbReference type="GO" id="GO:0008083">
    <property type="term" value="F:growth factor activity"/>
    <property type="evidence" value="ECO:0007669"/>
    <property type="project" value="UniProtKB-KW"/>
</dbReference>
<dbReference type="Gene3D" id="2.10.90.10">
    <property type="entry name" value="Cystine-knot cytokines"/>
    <property type="match status" value="1"/>
</dbReference>
<evidence type="ECO:0000256" key="3">
    <source>
        <dbReference type="ARBA" id="ARBA00022525"/>
    </source>
</evidence>
<keyword evidence="3" id="KW-0964">Secreted</keyword>
<feature type="region of interest" description="Disordered" evidence="7">
    <location>
        <begin position="103"/>
        <end position="224"/>
    </location>
</feature>
<evidence type="ECO:0000259" key="8">
    <source>
        <dbReference type="PROSITE" id="PS51362"/>
    </source>
</evidence>
<evidence type="ECO:0000256" key="1">
    <source>
        <dbReference type="ARBA" id="ARBA00004613"/>
    </source>
</evidence>
<evidence type="ECO:0000256" key="7">
    <source>
        <dbReference type="SAM" id="MobiDB-lite"/>
    </source>
</evidence>
<dbReference type="SUPFAM" id="SSF57501">
    <property type="entry name" value="Cystine-knot cytokines"/>
    <property type="match status" value="1"/>
</dbReference>
<dbReference type="PROSITE" id="PS51362">
    <property type="entry name" value="TGF_BETA_2"/>
    <property type="match status" value="1"/>
</dbReference>
<dbReference type="InterPro" id="IPR001111">
    <property type="entry name" value="TGF-b_propeptide"/>
</dbReference>
<dbReference type="AlphaFoldDB" id="A0AAN8JYZ0"/>
<protein>
    <recommendedName>
        <fullName evidence="8">TGF-beta family profile domain-containing protein</fullName>
    </recommendedName>
</protein>
<feature type="domain" description="TGF-beta family profile" evidence="8">
    <location>
        <begin position="434"/>
        <end position="555"/>
    </location>
</feature>
<proteinExistence type="inferred from homology"/>
<feature type="compositionally biased region" description="Basic residues" evidence="7">
    <location>
        <begin position="195"/>
        <end position="206"/>
    </location>
</feature>
<evidence type="ECO:0000313" key="9">
    <source>
        <dbReference type="EMBL" id="KAK6188774.1"/>
    </source>
</evidence>
<evidence type="ECO:0000256" key="4">
    <source>
        <dbReference type="ARBA" id="ARBA00023030"/>
    </source>
</evidence>
<reference evidence="9 10" key="1">
    <citation type="submission" date="2024-01" db="EMBL/GenBank/DDBJ databases">
        <title>The genome of the rayed Mediterranean limpet Patella caerulea (Linnaeus, 1758).</title>
        <authorList>
            <person name="Anh-Thu Weber A."/>
            <person name="Halstead-Nussloch G."/>
        </authorList>
    </citation>
    <scope>NUCLEOTIDE SEQUENCE [LARGE SCALE GENOMIC DNA]</scope>
    <source>
        <strain evidence="9">AATW-2023a</strain>
        <tissue evidence="9">Whole specimen</tissue>
    </source>
</reference>
<dbReference type="Gene3D" id="2.60.120.970">
    <property type="match status" value="1"/>
</dbReference>
<dbReference type="EMBL" id="JAZGQO010000003">
    <property type="protein sequence ID" value="KAK6188774.1"/>
    <property type="molecule type" value="Genomic_DNA"/>
</dbReference>
<evidence type="ECO:0000256" key="5">
    <source>
        <dbReference type="ARBA" id="ARBA00023157"/>
    </source>
</evidence>
<dbReference type="Pfam" id="PF00019">
    <property type="entry name" value="TGF_beta"/>
    <property type="match status" value="1"/>
</dbReference>
<dbReference type="InterPro" id="IPR029034">
    <property type="entry name" value="Cystine-knot_cytokine"/>
</dbReference>
<feature type="compositionally biased region" description="Basic residues" evidence="7">
    <location>
        <begin position="129"/>
        <end position="143"/>
    </location>
</feature>
<accession>A0AAN8JYZ0</accession>
<name>A0AAN8JYZ0_PATCE</name>
<dbReference type="GO" id="GO:0005615">
    <property type="term" value="C:extracellular space"/>
    <property type="evidence" value="ECO:0007669"/>
    <property type="project" value="TreeGrafter"/>
</dbReference>
<evidence type="ECO:0000256" key="2">
    <source>
        <dbReference type="ARBA" id="ARBA00006656"/>
    </source>
</evidence>
<comment type="subcellular location">
    <subcellularLocation>
        <location evidence="1">Secreted</location>
    </subcellularLocation>
</comment>
<dbReference type="InterPro" id="IPR015615">
    <property type="entry name" value="TGF-beta-rel"/>
</dbReference>
<keyword evidence="5" id="KW-1015">Disulfide bond</keyword>
<dbReference type="Pfam" id="PF00688">
    <property type="entry name" value="TGFb_propeptide"/>
    <property type="match status" value="1"/>
</dbReference>
<dbReference type="PANTHER" id="PTHR11848">
    <property type="entry name" value="TGF-BETA FAMILY"/>
    <property type="match status" value="1"/>
</dbReference>
<dbReference type="NCBIfam" id="NF033679">
    <property type="entry name" value="DNRLRE_dom"/>
    <property type="match status" value="1"/>
</dbReference>
<dbReference type="InterPro" id="IPR001839">
    <property type="entry name" value="TGF-b_C"/>
</dbReference>
<feature type="compositionally biased region" description="Basic and acidic residues" evidence="7">
    <location>
        <begin position="177"/>
        <end position="189"/>
    </location>
</feature>
<gene>
    <name evidence="9" type="ORF">SNE40_004884</name>
</gene>
<keyword evidence="10" id="KW-1185">Reference proteome</keyword>
<organism evidence="9 10">
    <name type="scientific">Patella caerulea</name>
    <name type="common">Rayed Mediterranean limpet</name>
    <dbReference type="NCBI Taxonomy" id="87958"/>
    <lineage>
        <taxon>Eukaryota</taxon>
        <taxon>Metazoa</taxon>
        <taxon>Spiralia</taxon>
        <taxon>Lophotrochozoa</taxon>
        <taxon>Mollusca</taxon>
        <taxon>Gastropoda</taxon>
        <taxon>Patellogastropoda</taxon>
        <taxon>Patelloidea</taxon>
        <taxon>Patellidae</taxon>
        <taxon>Patella</taxon>
    </lineage>
</organism>
<comment type="caution">
    <text evidence="9">The sequence shown here is derived from an EMBL/GenBank/DDBJ whole genome shotgun (WGS) entry which is preliminary data.</text>
</comment>
<dbReference type="Proteomes" id="UP001347796">
    <property type="component" value="Unassembled WGS sequence"/>
</dbReference>
<dbReference type="SMART" id="SM00204">
    <property type="entry name" value="TGFB"/>
    <property type="match status" value="1"/>
</dbReference>
<keyword evidence="4 6" id="KW-0339">Growth factor</keyword>
<evidence type="ECO:0000256" key="6">
    <source>
        <dbReference type="RuleBase" id="RU000354"/>
    </source>
</evidence>
<dbReference type="PANTHER" id="PTHR11848:SF262">
    <property type="entry name" value="LD29161P"/>
    <property type="match status" value="1"/>
</dbReference>